<dbReference type="InterPro" id="IPR013105">
    <property type="entry name" value="TPR_2"/>
</dbReference>
<feature type="repeat" description="TPR" evidence="3">
    <location>
        <begin position="129"/>
        <end position="162"/>
    </location>
</feature>
<dbReference type="InterPro" id="IPR011990">
    <property type="entry name" value="TPR-like_helical_dom_sf"/>
</dbReference>
<name>A0ABS5WJM2_9FLAO</name>
<dbReference type="PANTHER" id="PTHR44858:SF1">
    <property type="entry name" value="UDP-N-ACETYLGLUCOSAMINE--PEPTIDE N-ACETYLGLUCOSAMINYLTRANSFERASE SPINDLY-RELATED"/>
    <property type="match status" value="1"/>
</dbReference>
<reference evidence="5" key="1">
    <citation type="submission" date="2023-07" db="EMBL/GenBank/DDBJ databases">
        <title>Zobellia barbeyronii sp. nov., a new marine flavobacterium, isolated from green and red algae.</title>
        <authorList>
            <person name="Nedashkovskaya O.I."/>
            <person name="Otstavnykh N."/>
            <person name="Zhukova N."/>
            <person name="Guzev K."/>
            <person name="Chausova V."/>
            <person name="Tekutyeva L."/>
            <person name="Mikhailov V."/>
            <person name="Isaeva M."/>
        </authorList>
    </citation>
    <scope>NUCLEOTIDE SEQUENCE [LARGE SCALE GENOMIC DNA]</scope>
    <source>
        <strain evidence="5">KMM 6746</strain>
    </source>
</reference>
<evidence type="ECO:0000256" key="2">
    <source>
        <dbReference type="ARBA" id="ARBA00022803"/>
    </source>
</evidence>
<organism evidence="4 5">
    <name type="scientific">Zobellia barbeyronii</name>
    <dbReference type="NCBI Taxonomy" id="2748009"/>
    <lineage>
        <taxon>Bacteria</taxon>
        <taxon>Pseudomonadati</taxon>
        <taxon>Bacteroidota</taxon>
        <taxon>Flavobacteriia</taxon>
        <taxon>Flavobacteriales</taxon>
        <taxon>Flavobacteriaceae</taxon>
        <taxon>Zobellia</taxon>
    </lineage>
</organism>
<gene>
    <name evidence="4" type="ORF">HW347_20160</name>
</gene>
<dbReference type="PANTHER" id="PTHR44858">
    <property type="entry name" value="TETRATRICOPEPTIDE REPEAT PROTEIN 6"/>
    <property type="match status" value="1"/>
</dbReference>
<accession>A0ABS5WJM2</accession>
<sequence length="259" mass="30661">MKKFFKYIAVFIGLLLLFSAIGATIWWNSKSDRKKSDLFVDFMDYESAIEYDPTNSNAWMERSVHFNKSGDFQQGFEYLDKAVELNPELHLGYRGWIRLRKLRDFDKALADFEQLDNMTQNVVDAPWGEDIDFLRGECYFGNKEYDEAIEYFNRSIKNQKEDWADVQTFVYLGICEFKMDNFEKAILEFKRALAQSENVCEAHFGMAKAYDKIGEVKLAKVHILKAEGNITYKRDDFYNEYLNEIYLSEILDFKNYLEK</sequence>
<protein>
    <submittedName>
        <fullName evidence="4">Tetratricopeptide repeat protein</fullName>
    </submittedName>
</protein>
<proteinExistence type="predicted"/>
<dbReference type="SUPFAM" id="SSF48452">
    <property type="entry name" value="TPR-like"/>
    <property type="match status" value="1"/>
</dbReference>
<dbReference type="PROSITE" id="PS50005">
    <property type="entry name" value="TPR"/>
    <property type="match status" value="3"/>
</dbReference>
<feature type="repeat" description="TPR" evidence="3">
    <location>
        <begin position="166"/>
        <end position="199"/>
    </location>
</feature>
<keyword evidence="2 3" id="KW-0802">TPR repeat</keyword>
<keyword evidence="1" id="KW-0677">Repeat</keyword>
<dbReference type="Proteomes" id="UP000740413">
    <property type="component" value="Unassembled WGS sequence"/>
</dbReference>
<dbReference type="InterPro" id="IPR019734">
    <property type="entry name" value="TPR_rpt"/>
</dbReference>
<evidence type="ECO:0000256" key="3">
    <source>
        <dbReference type="PROSITE-ProRule" id="PRU00339"/>
    </source>
</evidence>
<evidence type="ECO:0000256" key="1">
    <source>
        <dbReference type="ARBA" id="ARBA00022737"/>
    </source>
</evidence>
<dbReference type="SMART" id="SM00028">
    <property type="entry name" value="TPR"/>
    <property type="match status" value="4"/>
</dbReference>
<dbReference type="Pfam" id="PF07719">
    <property type="entry name" value="TPR_2"/>
    <property type="match status" value="1"/>
</dbReference>
<evidence type="ECO:0000313" key="5">
    <source>
        <dbReference type="Proteomes" id="UP000740413"/>
    </source>
</evidence>
<evidence type="ECO:0000313" key="4">
    <source>
        <dbReference type="EMBL" id="MBT2163596.1"/>
    </source>
</evidence>
<feature type="repeat" description="TPR" evidence="3">
    <location>
        <begin position="56"/>
        <end position="89"/>
    </location>
</feature>
<keyword evidence="5" id="KW-1185">Reference proteome</keyword>
<dbReference type="InterPro" id="IPR050498">
    <property type="entry name" value="Ycf3"/>
</dbReference>
<dbReference type="Gene3D" id="1.25.40.10">
    <property type="entry name" value="Tetratricopeptide repeat domain"/>
    <property type="match status" value="2"/>
</dbReference>
<dbReference type="RefSeq" id="WP_214613528.1">
    <property type="nucleotide sequence ID" value="NZ_JACATN010000009.1"/>
</dbReference>
<comment type="caution">
    <text evidence="4">The sequence shown here is derived from an EMBL/GenBank/DDBJ whole genome shotgun (WGS) entry which is preliminary data.</text>
</comment>
<dbReference type="EMBL" id="JACATN010000009">
    <property type="protein sequence ID" value="MBT2163596.1"/>
    <property type="molecule type" value="Genomic_DNA"/>
</dbReference>